<proteinExistence type="predicted"/>
<evidence type="ECO:0000313" key="3">
    <source>
        <dbReference type="Proteomes" id="UP001054252"/>
    </source>
</evidence>
<name>A0AAV5K7W8_9ROSI</name>
<evidence type="ECO:0000256" key="1">
    <source>
        <dbReference type="SAM" id="MobiDB-lite"/>
    </source>
</evidence>
<dbReference type="AlphaFoldDB" id="A0AAV5K7W8"/>
<feature type="region of interest" description="Disordered" evidence="1">
    <location>
        <begin position="1"/>
        <end position="88"/>
    </location>
</feature>
<dbReference type="EMBL" id="BPVZ01000056">
    <property type="protein sequence ID" value="GKV20810.1"/>
    <property type="molecule type" value="Genomic_DNA"/>
</dbReference>
<evidence type="ECO:0000313" key="2">
    <source>
        <dbReference type="EMBL" id="GKV20810.1"/>
    </source>
</evidence>
<comment type="caution">
    <text evidence="2">The sequence shown here is derived from an EMBL/GenBank/DDBJ whole genome shotgun (WGS) entry which is preliminary data.</text>
</comment>
<reference evidence="2 3" key="1">
    <citation type="journal article" date="2021" name="Commun. Biol.">
        <title>The genome of Shorea leprosula (Dipterocarpaceae) highlights the ecological relevance of drought in aseasonal tropical rainforests.</title>
        <authorList>
            <person name="Ng K.K.S."/>
            <person name="Kobayashi M.J."/>
            <person name="Fawcett J.A."/>
            <person name="Hatakeyama M."/>
            <person name="Paape T."/>
            <person name="Ng C.H."/>
            <person name="Ang C.C."/>
            <person name="Tnah L.H."/>
            <person name="Lee C.T."/>
            <person name="Nishiyama T."/>
            <person name="Sese J."/>
            <person name="O'Brien M.J."/>
            <person name="Copetti D."/>
            <person name="Mohd Noor M.I."/>
            <person name="Ong R.C."/>
            <person name="Putra M."/>
            <person name="Sireger I.Z."/>
            <person name="Indrioko S."/>
            <person name="Kosugi Y."/>
            <person name="Izuno A."/>
            <person name="Isagi Y."/>
            <person name="Lee S.L."/>
            <person name="Shimizu K.K."/>
        </authorList>
    </citation>
    <scope>NUCLEOTIDE SEQUENCE [LARGE SCALE GENOMIC DNA]</scope>
    <source>
        <strain evidence="2">214</strain>
    </source>
</reference>
<organism evidence="2 3">
    <name type="scientific">Rubroshorea leprosula</name>
    <dbReference type="NCBI Taxonomy" id="152421"/>
    <lineage>
        <taxon>Eukaryota</taxon>
        <taxon>Viridiplantae</taxon>
        <taxon>Streptophyta</taxon>
        <taxon>Embryophyta</taxon>
        <taxon>Tracheophyta</taxon>
        <taxon>Spermatophyta</taxon>
        <taxon>Magnoliopsida</taxon>
        <taxon>eudicotyledons</taxon>
        <taxon>Gunneridae</taxon>
        <taxon>Pentapetalae</taxon>
        <taxon>rosids</taxon>
        <taxon>malvids</taxon>
        <taxon>Malvales</taxon>
        <taxon>Dipterocarpaceae</taxon>
        <taxon>Rubroshorea</taxon>
    </lineage>
</organism>
<accession>A0AAV5K7W8</accession>
<feature type="compositionally biased region" description="Basic and acidic residues" evidence="1">
    <location>
        <begin position="64"/>
        <end position="76"/>
    </location>
</feature>
<dbReference type="Proteomes" id="UP001054252">
    <property type="component" value="Unassembled WGS sequence"/>
</dbReference>
<gene>
    <name evidence="2" type="ORF">SLEP1_g30874</name>
</gene>
<sequence>MGSEYKRNYDITMSKRTRKPLNLEDAPHASIVNANGSPPSPPKVVQDEDNERRSLKQLINGDWKATEETSGEESRGRSSLGHHFTQEEKQLQVQVVKKQHQDGKFKGMMSRYAKVLRHMIKVKREPRIGSQKKHLLRLTMQG</sequence>
<protein>
    <submittedName>
        <fullName evidence="2">Uncharacterized protein</fullName>
    </submittedName>
</protein>
<keyword evidence="3" id="KW-1185">Reference proteome</keyword>